<name>A0A2H1WGK3_SPOFR</name>
<dbReference type="EMBL" id="ODYU01008519">
    <property type="protein sequence ID" value="SOQ52193.1"/>
    <property type="molecule type" value="Genomic_DNA"/>
</dbReference>
<dbReference type="AlphaFoldDB" id="A0A2H1WGK3"/>
<evidence type="ECO:0000313" key="1">
    <source>
        <dbReference type="EMBL" id="SOQ52193.1"/>
    </source>
</evidence>
<protein>
    <submittedName>
        <fullName evidence="1">SFRICE_015223</fullName>
    </submittedName>
</protein>
<proteinExistence type="predicted"/>
<sequence>MGNRDGSSEADQCFSCTCIGAVAGQLAPMQRIASSIPAQSNFLHDVLQIVVSGLGVMSITSDHKQPIHSGLEDTHLLGNTDSGKEFHTLAVRTRKLAAKRNFIIYVLLTYSLLGSNPARRNYSCDQQIVILGSGSPVYPYPTYSPVFNIKQLHRAQTCTE</sequence>
<gene>
    <name evidence="1" type="ORF">SFRICE_015223</name>
</gene>
<organism evidence="1">
    <name type="scientific">Spodoptera frugiperda</name>
    <name type="common">Fall armyworm</name>
    <dbReference type="NCBI Taxonomy" id="7108"/>
    <lineage>
        <taxon>Eukaryota</taxon>
        <taxon>Metazoa</taxon>
        <taxon>Ecdysozoa</taxon>
        <taxon>Arthropoda</taxon>
        <taxon>Hexapoda</taxon>
        <taxon>Insecta</taxon>
        <taxon>Pterygota</taxon>
        <taxon>Neoptera</taxon>
        <taxon>Endopterygota</taxon>
        <taxon>Lepidoptera</taxon>
        <taxon>Glossata</taxon>
        <taxon>Ditrysia</taxon>
        <taxon>Noctuoidea</taxon>
        <taxon>Noctuidae</taxon>
        <taxon>Amphipyrinae</taxon>
        <taxon>Spodoptera</taxon>
    </lineage>
</organism>
<reference evidence="1" key="1">
    <citation type="submission" date="2016-07" db="EMBL/GenBank/DDBJ databases">
        <authorList>
            <person name="Bretaudeau A."/>
        </authorList>
    </citation>
    <scope>NUCLEOTIDE SEQUENCE</scope>
    <source>
        <strain evidence="1">Rice</strain>
        <tissue evidence="1">Whole body</tissue>
    </source>
</reference>
<accession>A0A2H1WGK3</accession>